<name>A0A971S2D0_9BACT</name>
<accession>A0A971S2D0</accession>
<evidence type="ECO:0000313" key="1">
    <source>
        <dbReference type="EMBL" id="NLW36826.1"/>
    </source>
</evidence>
<proteinExistence type="predicted"/>
<dbReference type="AlphaFoldDB" id="A0A971S2D0"/>
<gene>
    <name evidence="1" type="ORF">GXY80_15320</name>
</gene>
<organism evidence="1 2">
    <name type="scientific">Syntrophorhabdus aromaticivorans</name>
    <dbReference type="NCBI Taxonomy" id="328301"/>
    <lineage>
        <taxon>Bacteria</taxon>
        <taxon>Pseudomonadati</taxon>
        <taxon>Thermodesulfobacteriota</taxon>
        <taxon>Syntrophorhabdia</taxon>
        <taxon>Syntrophorhabdales</taxon>
        <taxon>Syntrophorhabdaceae</taxon>
        <taxon>Syntrophorhabdus</taxon>
    </lineage>
</organism>
<comment type="caution">
    <text evidence="1">The sequence shown here is derived from an EMBL/GenBank/DDBJ whole genome shotgun (WGS) entry which is preliminary data.</text>
</comment>
<reference evidence="1" key="2">
    <citation type="submission" date="2020-01" db="EMBL/GenBank/DDBJ databases">
        <authorList>
            <person name="Campanaro S."/>
        </authorList>
    </citation>
    <scope>NUCLEOTIDE SEQUENCE</scope>
    <source>
        <strain evidence="1">AS06rmzACSIP_7</strain>
    </source>
</reference>
<sequence>MAANFAAAASQLITDCSASGKPCNDIKYTICSDSTGNLRTAIEAAYNSATGFATYGYFFAADTTAAKYDTWTGTGDSYVYATGVPVFFGSYNTSGIHQVGDLINSLGSSKSMAITGSVQGNYTINTASAQYIGLANSTAPYGQMSHTLINQMQGTSLPDTIPSYVYSPLWGNIGICYDKVMDHTTKTGFVGKSQICNGSGGVDTNTYVYVEFTASQYLLTQKAIKLNTSDGATALDDYITSMRNISSCSTGSGSWCEFIRKYCYQF</sequence>
<dbReference type="EMBL" id="JAAYEE010000302">
    <property type="protein sequence ID" value="NLW36826.1"/>
    <property type="molecule type" value="Genomic_DNA"/>
</dbReference>
<evidence type="ECO:0000313" key="2">
    <source>
        <dbReference type="Proteomes" id="UP000777265"/>
    </source>
</evidence>
<protein>
    <submittedName>
        <fullName evidence="1">Uncharacterized protein</fullName>
    </submittedName>
</protein>
<reference evidence="1" key="1">
    <citation type="journal article" date="2020" name="Biotechnol. Biofuels">
        <title>New insights from the biogas microbiome by comprehensive genome-resolved metagenomics of nearly 1600 species originating from multiple anaerobic digesters.</title>
        <authorList>
            <person name="Campanaro S."/>
            <person name="Treu L."/>
            <person name="Rodriguez-R L.M."/>
            <person name="Kovalovszki A."/>
            <person name="Ziels R.M."/>
            <person name="Maus I."/>
            <person name="Zhu X."/>
            <person name="Kougias P.G."/>
            <person name="Basile A."/>
            <person name="Luo G."/>
            <person name="Schluter A."/>
            <person name="Konstantinidis K.T."/>
            <person name="Angelidaki I."/>
        </authorList>
    </citation>
    <scope>NUCLEOTIDE SEQUENCE</scope>
    <source>
        <strain evidence="1">AS06rmzACSIP_7</strain>
    </source>
</reference>
<dbReference type="Proteomes" id="UP000777265">
    <property type="component" value="Unassembled WGS sequence"/>
</dbReference>